<dbReference type="InterPro" id="IPR011527">
    <property type="entry name" value="ABC1_TM_dom"/>
</dbReference>
<dbReference type="InterPro" id="IPR003593">
    <property type="entry name" value="AAA+_ATPase"/>
</dbReference>
<keyword evidence="4 9" id="KW-0812">Transmembrane</keyword>
<dbReference type="PANTHER" id="PTHR43394">
    <property type="entry name" value="ATP-DEPENDENT PERMEASE MDL1, MITOCHONDRIAL"/>
    <property type="match status" value="1"/>
</dbReference>
<dbReference type="PROSITE" id="PS00211">
    <property type="entry name" value="ABC_TRANSPORTER_1"/>
    <property type="match status" value="1"/>
</dbReference>
<dbReference type="PROSITE" id="PS50893">
    <property type="entry name" value="ABC_TRANSPORTER_2"/>
    <property type="match status" value="1"/>
</dbReference>
<name>A0A174V2S9_9CLOT</name>
<comment type="subcellular location">
    <subcellularLocation>
        <location evidence="1">Cell membrane</location>
        <topology evidence="1">Multi-pass membrane protein</topology>
    </subcellularLocation>
</comment>
<dbReference type="Proteomes" id="UP000095563">
    <property type="component" value="Unassembled WGS sequence"/>
</dbReference>
<dbReference type="GO" id="GO:0015421">
    <property type="term" value="F:ABC-type oligopeptide transporter activity"/>
    <property type="evidence" value="ECO:0007669"/>
    <property type="project" value="TreeGrafter"/>
</dbReference>
<dbReference type="GO" id="GO:0005524">
    <property type="term" value="F:ATP binding"/>
    <property type="evidence" value="ECO:0007669"/>
    <property type="project" value="UniProtKB-KW"/>
</dbReference>
<evidence type="ECO:0000256" key="3">
    <source>
        <dbReference type="ARBA" id="ARBA00022475"/>
    </source>
</evidence>
<evidence type="ECO:0000256" key="2">
    <source>
        <dbReference type="ARBA" id="ARBA00022448"/>
    </source>
</evidence>
<dbReference type="Gene3D" id="1.20.1560.10">
    <property type="entry name" value="ABC transporter type 1, transmembrane domain"/>
    <property type="match status" value="1"/>
</dbReference>
<keyword evidence="8 9" id="KW-0472">Membrane</keyword>
<dbReference type="GO" id="GO:0005886">
    <property type="term" value="C:plasma membrane"/>
    <property type="evidence" value="ECO:0007669"/>
    <property type="project" value="UniProtKB-SubCell"/>
</dbReference>
<feature type="transmembrane region" description="Helical" evidence="9">
    <location>
        <begin position="52"/>
        <end position="76"/>
    </location>
</feature>
<dbReference type="Pfam" id="PF00664">
    <property type="entry name" value="ABC_membrane"/>
    <property type="match status" value="1"/>
</dbReference>
<feature type="transmembrane region" description="Helical" evidence="9">
    <location>
        <begin position="126"/>
        <end position="149"/>
    </location>
</feature>
<feature type="transmembrane region" description="Helical" evidence="9">
    <location>
        <begin position="155"/>
        <end position="174"/>
    </location>
</feature>
<evidence type="ECO:0000313" key="12">
    <source>
        <dbReference type="EMBL" id="CUQ26398.1"/>
    </source>
</evidence>
<evidence type="ECO:0000256" key="1">
    <source>
        <dbReference type="ARBA" id="ARBA00004651"/>
    </source>
</evidence>
<keyword evidence="5" id="KW-0547">Nucleotide-binding</keyword>
<accession>A0A174V2S9</accession>
<evidence type="ECO:0000256" key="9">
    <source>
        <dbReference type="SAM" id="Phobius"/>
    </source>
</evidence>
<dbReference type="FunFam" id="3.40.50.300:FF:000854">
    <property type="entry name" value="Multidrug ABC transporter ATP-binding protein"/>
    <property type="match status" value="1"/>
</dbReference>
<dbReference type="SUPFAM" id="SSF52540">
    <property type="entry name" value="P-loop containing nucleoside triphosphate hydrolases"/>
    <property type="match status" value="1"/>
</dbReference>
<dbReference type="PROSITE" id="PS50929">
    <property type="entry name" value="ABC_TM1F"/>
    <property type="match status" value="1"/>
</dbReference>
<evidence type="ECO:0000256" key="5">
    <source>
        <dbReference type="ARBA" id="ARBA00022741"/>
    </source>
</evidence>
<keyword evidence="6 12" id="KW-0067">ATP-binding</keyword>
<evidence type="ECO:0000313" key="13">
    <source>
        <dbReference type="Proteomes" id="UP000095563"/>
    </source>
</evidence>
<feature type="transmembrane region" description="Helical" evidence="9">
    <location>
        <begin position="235"/>
        <end position="258"/>
    </location>
</feature>
<keyword evidence="7 9" id="KW-1133">Transmembrane helix</keyword>
<evidence type="ECO:0000256" key="7">
    <source>
        <dbReference type="ARBA" id="ARBA00022989"/>
    </source>
</evidence>
<dbReference type="CDD" id="cd18548">
    <property type="entry name" value="ABC_6TM_Tm287_like"/>
    <property type="match status" value="1"/>
</dbReference>
<feature type="transmembrane region" description="Helical" evidence="9">
    <location>
        <begin position="278"/>
        <end position="296"/>
    </location>
</feature>
<dbReference type="PANTHER" id="PTHR43394:SF1">
    <property type="entry name" value="ATP-BINDING CASSETTE SUB-FAMILY B MEMBER 10, MITOCHONDRIAL"/>
    <property type="match status" value="1"/>
</dbReference>
<reference evidence="12 13" key="1">
    <citation type="submission" date="2015-09" db="EMBL/GenBank/DDBJ databases">
        <authorList>
            <consortium name="Pathogen Informatics"/>
        </authorList>
    </citation>
    <scope>NUCLEOTIDE SEQUENCE [LARGE SCALE GENOMIC DNA]</scope>
    <source>
        <strain evidence="12 13">2789STDY5834956</strain>
    </source>
</reference>
<gene>
    <name evidence="12" type="primary">msbA_3</name>
    <name evidence="12" type="ORF">ERS852568_02550</name>
</gene>
<keyword evidence="3" id="KW-1003">Cell membrane</keyword>
<dbReference type="SUPFAM" id="SSF90123">
    <property type="entry name" value="ABC transporter transmembrane region"/>
    <property type="match status" value="1"/>
</dbReference>
<dbReference type="AlphaFoldDB" id="A0A174V2S9"/>
<evidence type="ECO:0000259" key="11">
    <source>
        <dbReference type="PROSITE" id="PS50929"/>
    </source>
</evidence>
<feature type="domain" description="ABC transporter" evidence="10">
    <location>
        <begin position="332"/>
        <end position="567"/>
    </location>
</feature>
<keyword evidence="2" id="KW-0813">Transport</keyword>
<dbReference type="RefSeq" id="WP_055208431.1">
    <property type="nucleotide sequence ID" value="NZ_CZBO01000006.1"/>
</dbReference>
<evidence type="ECO:0000256" key="8">
    <source>
        <dbReference type="ARBA" id="ARBA00023136"/>
    </source>
</evidence>
<dbReference type="GO" id="GO:0016887">
    <property type="term" value="F:ATP hydrolysis activity"/>
    <property type="evidence" value="ECO:0007669"/>
    <property type="project" value="InterPro"/>
</dbReference>
<dbReference type="Gene3D" id="3.40.50.300">
    <property type="entry name" value="P-loop containing nucleotide triphosphate hydrolases"/>
    <property type="match status" value="1"/>
</dbReference>
<feature type="domain" description="ABC transmembrane type-1" evidence="11">
    <location>
        <begin position="17"/>
        <end position="298"/>
    </location>
</feature>
<evidence type="ECO:0000259" key="10">
    <source>
        <dbReference type="PROSITE" id="PS50893"/>
    </source>
</evidence>
<dbReference type="EC" id="3.6.3.-" evidence="12"/>
<proteinExistence type="predicted"/>
<dbReference type="InterPro" id="IPR039421">
    <property type="entry name" value="Type_1_exporter"/>
</dbReference>
<dbReference type="InterPro" id="IPR017871">
    <property type="entry name" value="ABC_transporter-like_CS"/>
</dbReference>
<dbReference type="InterPro" id="IPR027417">
    <property type="entry name" value="P-loop_NTPase"/>
</dbReference>
<sequence length="580" mass="64252">MLKLFKHLKPYSKQLTFILVLLFIQTMAQLYLPTLLSEIVDTGIINGDVNYILKIGGLMILVAFIGSIATIFASFVSSKVAMGFGRDIRRKIFTKAESFSLGEFDTVGTASLITRTTNDVNQVQQVLIMILRMMVTAPLTCIGGIIMAISVDKDLSLILLVSMPLVLIAIGLIGKKGMPRFKAMQVKLDKINKILRENLTGIRVIRAFNKQKFEVKRFEEANTDFTENAIKVNKIIALLMPILMLILNVTSVAILWFGAKRIDVNAMEVGNLMAFLQYVMQIMFSLIMVSMLFIMIPRASASADRINEVLAINPKIVDKEPTNDKTTKKGYVKFDNVSFFYPGAESPAVSNVSFETKPGETTAIIGGTGSGKSTILNLLERFYDASEGRILVDDIDIRDMSQQSLREKIGFVPQKAVLFSGTIAENLRYGKEDATAEDLIHASKIAQAYDFISEKENNFDSIVEQGGKNFSGGQKQRLAIARALIRKPEIYVFDDSFSALDFKTDSKLRAALKSETKESAVIIVAQRVSTIMDADRILVLDDGNVVGIGTHKELLNNCAIYKEIASSQLSEEELSNEHGK</sequence>
<dbReference type="EMBL" id="CZBO01000006">
    <property type="protein sequence ID" value="CUQ26398.1"/>
    <property type="molecule type" value="Genomic_DNA"/>
</dbReference>
<dbReference type="SMART" id="SM00382">
    <property type="entry name" value="AAA"/>
    <property type="match status" value="1"/>
</dbReference>
<protein>
    <submittedName>
        <fullName evidence="12">ABC transporter ATP-binding protein</fullName>
        <ecNumber evidence="12">3.6.3.-</ecNumber>
    </submittedName>
</protein>
<keyword evidence="12" id="KW-0378">Hydrolase</keyword>
<evidence type="ECO:0000256" key="6">
    <source>
        <dbReference type="ARBA" id="ARBA00022840"/>
    </source>
</evidence>
<evidence type="ECO:0000256" key="4">
    <source>
        <dbReference type="ARBA" id="ARBA00022692"/>
    </source>
</evidence>
<dbReference type="FunFam" id="1.20.1560.10:FF:000040">
    <property type="entry name" value="Multidrug ABC transporter ATP-binding protein"/>
    <property type="match status" value="1"/>
</dbReference>
<dbReference type="InterPro" id="IPR003439">
    <property type="entry name" value="ABC_transporter-like_ATP-bd"/>
</dbReference>
<dbReference type="InterPro" id="IPR036640">
    <property type="entry name" value="ABC1_TM_sf"/>
</dbReference>
<dbReference type="Pfam" id="PF00005">
    <property type="entry name" value="ABC_tran"/>
    <property type="match status" value="1"/>
</dbReference>
<organism evidence="12 13">
    <name type="scientific">Clostridium baratii</name>
    <dbReference type="NCBI Taxonomy" id="1561"/>
    <lineage>
        <taxon>Bacteria</taxon>
        <taxon>Bacillati</taxon>
        <taxon>Bacillota</taxon>
        <taxon>Clostridia</taxon>
        <taxon>Eubacteriales</taxon>
        <taxon>Clostridiaceae</taxon>
        <taxon>Clostridium</taxon>
    </lineage>
</organism>